<feature type="compositionally biased region" description="Polar residues" evidence="1">
    <location>
        <begin position="33"/>
        <end position="45"/>
    </location>
</feature>
<name>A0AAW1KH30_POPJA</name>
<gene>
    <name evidence="2" type="ORF">QE152_g24303</name>
</gene>
<evidence type="ECO:0000313" key="3">
    <source>
        <dbReference type="Proteomes" id="UP001458880"/>
    </source>
</evidence>
<organism evidence="2 3">
    <name type="scientific">Popillia japonica</name>
    <name type="common">Japanese beetle</name>
    <dbReference type="NCBI Taxonomy" id="7064"/>
    <lineage>
        <taxon>Eukaryota</taxon>
        <taxon>Metazoa</taxon>
        <taxon>Ecdysozoa</taxon>
        <taxon>Arthropoda</taxon>
        <taxon>Hexapoda</taxon>
        <taxon>Insecta</taxon>
        <taxon>Pterygota</taxon>
        <taxon>Neoptera</taxon>
        <taxon>Endopterygota</taxon>
        <taxon>Coleoptera</taxon>
        <taxon>Polyphaga</taxon>
        <taxon>Scarabaeiformia</taxon>
        <taxon>Scarabaeidae</taxon>
        <taxon>Rutelinae</taxon>
        <taxon>Popillia</taxon>
    </lineage>
</organism>
<proteinExistence type="predicted"/>
<protein>
    <submittedName>
        <fullName evidence="2">Uncharacterized protein</fullName>
    </submittedName>
</protein>
<evidence type="ECO:0000313" key="2">
    <source>
        <dbReference type="EMBL" id="KAK9717221.1"/>
    </source>
</evidence>
<keyword evidence="3" id="KW-1185">Reference proteome</keyword>
<dbReference type="Proteomes" id="UP001458880">
    <property type="component" value="Unassembled WGS sequence"/>
</dbReference>
<evidence type="ECO:0000256" key="1">
    <source>
        <dbReference type="SAM" id="MobiDB-lite"/>
    </source>
</evidence>
<feature type="region of interest" description="Disordered" evidence="1">
    <location>
        <begin position="33"/>
        <end position="52"/>
    </location>
</feature>
<comment type="caution">
    <text evidence="2">The sequence shown here is derived from an EMBL/GenBank/DDBJ whole genome shotgun (WGS) entry which is preliminary data.</text>
</comment>
<sequence>MWTVCYIGTDSSYNPTTLLNWFFRLRASETNNKMRYNNEPRPTNDTTKENDLPITEIGLNKSNFPL</sequence>
<accession>A0AAW1KH30</accession>
<dbReference type="AlphaFoldDB" id="A0AAW1KH30"/>
<dbReference type="EMBL" id="JASPKY010000245">
    <property type="protein sequence ID" value="KAK9717221.1"/>
    <property type="molecule type" value="Genomic_DNA"/>
</dbReference>
<reference evidence="2 3" key="1">
    <citation type="journal article" date="2024" name="BMC Genomics">
        <title>De novo assembly and annotation of Popillia japonica's genome with initial clues to its potential as an invasive pest.</title>
        <authorList>
            <person name="Cucini C."/>
            <person name="Boschi S."/>
            <person name="Funari R."/>
            <person name="Cardaioli E."/>
            <person name="Iannotti N."/>
            <person name="Marturano G."/>
            <person name="Paoli F."/>
            <person name="Bruttini M."/>
            <person name="Carapelli A."/>
            <person name="Frati F."/>
            <person name="Nardi F."/>
        </authorList>
    </citation>
    <scope>NUCLEOTIDE SEQUENCE [LARGE SCALE GENOMIC DNA]</scope>
    <source>
        <strain evidence="2">DMR45628</strain>
    </source>
</reference>